<dbReference type="Proteomes" id="UP000603234">
    <property type="component" value="Unassembled WGS sequence"/>
</dbReference>
<proteinExistence type="predicted"/>
<dbReference type="Gene3D" id="1.10.1740.10">
    <property type="match status" value="1"/>
</dbReference>
<dbReference type="SUPFAM" id="SSF88946">
    <property type="entry name" value="Sigma2 domain of RNA polymerase sigma factors"/>
    <property type="match status" value="1"/>
</dbReference>
<keyword evidence="6" id="KW-1185">Reference proteome</keyword>
<dbReference type="EMBL" id="WJBC01000010">
    <property type="protein sequence ID" value="MBC3804380.1"/>
    <property type="molecule type" value="Genomic_DNA"/>
</dbReference>
<dbReference type="InterPro" id="IPR013325">
    <property type="entry name" value="RNA_pol_sigma_r2"/>
</dbReference>
<dbReference type="Pfam" id="PF04542">
    <property type="entry name" value="Sigma70_r2"/>
    <property type="match status" value="1"/>
</dbReference>
<accession>A0ABR6WUW5</accession>
<evidence type="ECO:0000256" key="3">
    <source>
        <dbReference type="ARBA" id="ARBA00023163"/>
    </source>
</evidence>
<dbReference type="NCBIfam" id="TIGR02937">
    <property type="entry name" value="sigma70-ECF"/>
    <property type="match status" value="1"/>
</dbReference>
<feature type="domain" description="RNA polymerase sigma-70 region 2" evidence="4">
    <location>
        <begin position="31"/>
        <end position="89"/>
    </location>
</feature>
<evidence type="ECO:0000256" key="2">
    <source>
        <dbReference type="ARBA" id="ARBA00023082"/>
    </source>
</evidence>
<evidence type="ECO:0000313" key="6">
    <source>
        <dbReference type="Proteomes" id="UP000603234"/>
    </source>
</evidence>
<keyword evidence="1" id="KW-0805">Transcription regulation</keyword>
<protein>
    <submittedName>
        <fullName evidence="5">Sigma-70 family RNA polymerase sigma factor</fullName>
    </submittedName>
</protein>
<evidence type="ECO:0000313" key="5">
    <source>
        <dbReference type="EMBL" id="MBC3804380.1"/>
    </source>
</evidence>
<dbReference type="InterPro" id="IPR039425">
    <property type="entry name" value="RNA_pol_sigma-70-like"/>
</dbReference>
<dbReference type="PANTHER" id="PTHR43133">
    <property type="entry name" value="RNA POLYMERASE ECF-TYPE SIGMA FACTO"/>
    <property type="match status" value="1"/>
</dbReference>
<dbReference type="RefSeq" id="WP_186842271.1">
    <property type="nucleotide sequence ID" value="NZ_WJBC01000010.1"/>
</dbReference>
<organism evidence="5 6">
    <name type="scientific">Acetobacterium fimetarium</name>
    <dbReference type="NCBI Taxonomy" id="52691"/>
    <lineage>
        <taxon>Bacteria</taxon>
        <taxon>Bacillati</taxon>
        <taxon>Bacillota</taxon>
        <taxon>Clostridia</taxon>
        <taxon>Eubacteriales</taxon>
        <taxon>Eubacteriaceae</taxon>
        <taxon>Acetobacterium</taxon>
    </lineage>
</organism>
<gene>
    <name evidence="5" type="ORF">GH808_08040</name>
</gene>
<evidence type="ECO:0000256" key="1">
    <source>
        <dbReference type="ARBA" id="ARBA00023015"/>
    </source>
</evidence>
<dbReference type="InterPro" id="IPR014284">
    <property type="entry name" value="RNA_pol_sigma-70_dom"/>
</dbReference>
<comment type="caution">
    <text evidence="5">The sequence shown here is derived from an EMBL/GenBank/DDBJ whole genome shotgun (WGS) entry which is preliminary data.</text>
</comment>
<name>A0ABR6WUW5_9FIRM</name>
<evidence type="ECO:0000259" key="4">
    <source>
        <dbReference type="Pfam" id="PF04542"/>
    </source>
</evidence>
<dbReference type="PANTHER" id="PTHR43133:SF51">
    <property type="entry name" value="RNA POLYMERASE SIGMA FACTOR"/>
    <property type="match status" value="1"/>
</dbReference>
<sequence>MNNKTHETNKKIELALNGDKRALESLLVGVQDMVYNLSLRMLGSPHDAEDATQEILIKIMTGLSSFRKESEFSTWVYRIATNYLLNYKKSFFAKQPPLSFEFYGADIEAGFLKNNPGMTNGVEEEILAHELKMSCTNVMLQCFDPESRLIYILGIMFRVDSKASGEILGISPEAYRQRLSRIRQIMADFMKQYCGLAASEKCNCQKRIGYAITNHRLNPANLEYHQLEQVDEVVALDYLAAMEEMDTESAIFAKLPRYHSPRKTMDFLQKILRSENMATIMGRA</sequence>
<reference evidence="5 6" key="1">
    <citation type="journal article" date="2020" name="mSystems">
        <title>Defining Genomic and Predicted Metabolic Features of the Acetobacterium Genus.</title>
        <authorList>
            <person name="Ross D.E."/>
            <person name="Marshall C.W."/>
            <person name="Gulliver D."/>
            <person name="May H.D."/>
            <person name="Norman R.S."/>
        </authorList>
    </citation>
    <scope>NUCLEOTIDE SEQUENCE [LARGE SCALE GENOMIC DNA]</scope>
    <source>
        <strain evidence="5 6">DSM 8238</strain>
    </source>
</reference>
<keyword evidence="2" id="KW-0731">Sigma factor</keyword>
<dbReference type="InterPro" id="IPR007627">
    <property type="entry name" value="RNA_pol_sigma70_r2"/>
</dbReference>
<keyword evidence="3" id="KW-0804">Transcription</keyword>